<gene>
    <name evidence="3" type="ORF">SAMN06297387_108191</name>
</gene>
<feature type="domain" description="HTH merR-type" evidence="2">
    <location>
        <begin position="5"/>
        <end position="75"/>
    </location>
</feature>
<dbReference type="RefSeq" id="WP_097231517.1">
    <property type="nucleotide sequence ID" value="NZ_OCNE01000008.1"/>
</dbReference>
<evidence type="ECO:0000256" key="1">
    <source>
        <dbReference type="ARBA" id="ARBA00023125"/>
    </source>
</evidence>
<dbReference type="InterPro" id="IPR000551">
    <property type="entry name" value="MerR-type_HTH_dom"/>
</dbReference>
<dbReference type="PROSITE" id="PS50937">
    <property type="entry name" value="HTH_MERR_2"/>
    <property type="match status" value="1"/>
</dbReference>
<dbReference type="InterPro" id="IPR010499">
    <property type="entry name" value="AraC_E-bd"/>
</dbReference>
<dbReference type="Pfam" id="PF06445">
    <property type="entry name" value="GyrI-like"/>
    <property type="match status" value="1"/>
</dbReference>
<proteinExistence type="predicted"/>
<dbReference type="PROSITE" id="PS00552">
    <property type="entry name" value="HTH_MERR_1"/>
    <property type="match status" value="1"/>
</dbReference>
<evidence type="ECO:0000313" key="3">
    <source>
        <dbReference type="EMBL" id="SOD63028.1"/>
    </source>
</evidence>
<dbReference type="Pfam" id="PF13411">
    <property type="entry name" value="MerR_1"/>
    <property type="match status" value="1"/>
</dbReference>
<protein>
    <submittedName>
        <fullName evidence="3">DNA-binding transcriptional regulator, MerR family</fullName>
    </submittedName>
</protein>
<dbReference type="InterPro" id="IPR009061">
    <property type="entry name" value="DNA-bd_dom_put_sf"/>
</dbReference>
<dbReference type="Proteomes" id="UP000219072">
    <property type="component" value="Unassembled WGS sequence"/>
</dbReference>
<dbReference type="SUPFAM" id="SSF46955">
    <property type="entry name" value="Putative DNA-binding domain"/>
    <property type="match status" value="1"/>
</dbReference>
<dbReference type="GO" id="GO:0003677">
    <property type="term" value="F:DNA binding"/>
    <property type="evidence" value="ECO:0007669"/>
    <property type="project" value="UniProtKB-KW"/>
</dbReference>
<dbReference type="OrthoDB" id="7849865at2"/>
<dbReference type="InterPro" id="IPR047057">
    <property type="entry name" value="MerR_fam"/>
</dbReference>
<keyword evidence="4" id="KW-1185">Reference proteome</keyword>
<keyword evidence="1 3" id="KW-0238">DNA-binding</keyword>
<dbReference type="SMART" id="SM00422">
    <property type="entry name" value="HTH_MERR"/>
    <property type="match status" value="1"/>
</dbReference>
<dbReference type="PANTHER" id="PTHR30204">
    <property type="entry name" value="REDOX-CYCLING DRUG-SENSING TRANSCRIPTIONAL ACTIVATOR SOXR"/>
    <property type="match status" value="1"/>
</dbReference>
<accession>A0A286DWJ6</accession>
<dbReference type="AlphaFoldDB" id="A0A286DWJ6"/>
<dbReference type="EMBL" id="OCNE01000008">
    <property type="protein sequence ID" value="SOD63028.1"/>
    <property type="molecule type" value="Genomic_DNA"/>
</dbReference>
<reference evidence="3 4" key="1">
    <citation type="submission" date="2017-09" db="EMBL/GenBank/DDBJ databases">
        <authorList>
            <person name="Ehlers B."/>
            <person name="Leendertz F.H."/>
        </authorList>
    </citation>
    <scope>NUCLEOTIDE SEQUENCE [LARGE SCALE GENOMIC DNA]</scope>
    <source>
        <strain evidence="3 4">CGMCC 4.7095</strain>
    </source>
</reference>
<dbReference type="GO" id="GO:0003700">
    <property type="term" value="F:DNA-binding transcription factor activity"/>
    <property type="evidence" value="ECO:0007669"/>
    <property type="project" value="InterPro"/>
</dbReference>
<dbReference type="InterPro" id="IPR029442">
    <property type="entry name" value="GyrI-like"/>
</dbReference>
<name>A0A286DWJ6_9ACTN</name>
<evidence type="ECO:0000259" key="2">
    <source>
        <dbReference type="PROSITE" id="PS50937"/>
    </source>
</evidence>
<dbReference type="Gene3D" id="3.20.80.10">
    <property type="entry name" value="Regulatory factor, effector binding domain"/>
    <property type="match status" value="1"/>
</dbReference>
<sequence length="267" mass="28458">MRDDLLTIGRFARLCRLSVKRLRHYDEVGLLAPLRVDARSGYRYYAPEQARDALTVALLRDAGLPLAAIRDALAAGPDARARLLREERERLAARMRRDAERWEMVDRLAREGLDGYEVSVGPEPGLRLGVVRSAGGGGAVGDRVGGCVVRLLAALDGAGAGWEPPLWGLYPLDPDEGMEVAVGAGSPSVEVAGLERVAVPAGRAAVTTHVGPYGQLPLAYHALFGEVYARGLRPRGPVREGYVVGPGAAAPEGWVTRLVVAVEEGGK</sequence>
<dbReference type="SUPFAM" id="SSF55136">
    <property type="entry name" value="Probable bacterial effector-binding domain"/>
    <property type="match status" value="1"/>
</dbReference>
<dbReference type="PANTHER" id="PTHR30204:SF97">
    <property type="entry name" value="MERR FAMILY REGULATORY PROTEIN"/>
    <property type="match status" value="1"/>
</dbReference>
<dbReference type="SMART" id="SM00871">
    <property type="entry name" value="AraC_E_bind"/>
    <property type="match status" value="1"/>
</dbReference>
<dbReference type="Gene3D" id="1.10.1660.10">
    <property type="match status" value="1"/>
</dbReference>
<evidence type="ECO:0000313" key="4">
    <source>
        <dbReference type="Proteomes" id="UP000219072"/>
    </source>
</evidence>
<organism evidence="3 4">
    <name type="scientific">Streptomyces zhaozhouensis</name>
    <dbReference type="NCBI Taxonomy" id="1300267"/>
    <lineage>
        <taxon>Bacteria</taxon>
        <taxon>Bacillati</taxon>
        <taxon>Actinomycetota</taxon>
        <taxon>Actinomycetes</taxon>
        <taxon>Kitasatosporales</taxon>
        <taxon>Streptomycetaceae</taxon>
        <taxon>Streptomyces</taxon>
    </lineage>
</organism>
<dbReference type="InterPro" id="IPR011256">
    <property type="entry name" value="Reg_factor_effector_dom_sf"/>
</dbReference>